<keyword evidence="4" id="KW-0677">Repeat</keyword>
<evidence type="ECO:0000256" key="3">
    <source>
        <dbReference type="ARBA" id="ARBA00022726"/>
    </source>
</evidence>
<feature type="domain" description="CBS" evidence="11">
    <location>
        <begin position="93"/>
        <end position="154"/>
    </location>
</feature>
<evidence type="ECO:0000256" key="1">
    <source>
        <dbReference type="ARBA" id="ARBA00012678"/>
    </source>
</evidence>
<feature type="domain" description="CBS" evidence="11">
    <location>
        <begin position="155"/>
        <end position="212"/>
    </location>
</feature>
<dbReference type="CDD" id="cd02205">
    <property type="entry name" value="CBS_pair_SF"/>
    <property type="match status" value="1"/>
</dbReference>
<evidence type="ECO:0000256" key="10">
    <source>
        <dbReference type="PROSITE-ProRule" id="PRU00703"/>
    </source>
</evidence>
<dbReference type="SMART" id="SM00116">
    <property type="entry name" value="CBS"/>
    <property type="match status" value="2"/>
</dbReference>
<keyword evidence="5" id="KW-0521">NADP</keyword>
<dbReference type="InterPro" id="IPR005990">
    <property type="entry name" value="IMP_DH"/>
</dbReference>
<keyword evidence="8" id="KW-0520">NAD</keyword>
<dbReference type="EC" id="1.7.1.7" evidence="1"/>
<dbReference type="GO" id="GO:0005829">
    <property type="term" value="C:cytosol"/>
    <property type="evidence" value="ECO:0007669"/>
    <property type="project" value="TreeGrafter"/>
</dbReference>
<dbReference type="AlphaFoldDB" id="A0A4U1JDZ1"/>
<dbReference type="Gene3D" id="3.20.20.70">
    <property type="entry name" value="Aldolase class I"/>
    <property type="match status" value="1"/>
</dbReference>
<dbReference type="FunFam" id="3.20.20.70:FF:000424">
    <property type="entry name" value="Inosine-5'-monophosphate dehydrogenase 2"/>
    <property type="match status" value="1"/>
</dbReference>
<dbReference type="PROSITE" id="PS51371">
    <property type="entry name" value="CBS"/>
    <property type="match status" value="2"/>
</dbReference>
<dbReference type="Proteomes" id="UP000309215">
    <property type="component" value="Unassembled WGS sequence"/>
</dbReference>
<dbReference type="InterPro" id="IPR005991">
    <property type="entry name" value="GUAB1"/>
</dbReference>
<dbReference type="GO" id="GO:0006164">
    <property type="term" value="P:purine nucleotide biosynthetic process"/>
    <property type="evidence" value="ECO:0007669"/>
    <property type="project" value="InterPro"/>
</dbReference>
<name>A0A4U1JDZ1_9BACT</name>
<dbReference type="Pfam" id="PF00571">
    <property type="entry name" value="CBS"/>
    <property type="match status" value="2"/>
</dbReference>
<dbReference type="EMBL" id="SSMQ01000014">
    <property type="protein sequence ID" value="TKD08328.1"/>
    <property type="molecule type" value="Genomic_DNA"/>
</dbReference>
<dbReference type="PANTHER" id="PTHR43170">
    <property type="entry name" value="GMP REDUCTASE"/>
    <property type="match status" value="1"/>
</dbReference>
<dbReference type="SUPFAM" id="SSF54631">
    <property type="entry name" value="CBS-domain pair"/>
    <property type="match status" value="1"/>
</dbReference>
<dbReference type="NCBIfam" id="NF005869">
    <property type="entry name" value="PRK07807.1"/>
    <property type="match status" value="1"/>
</dbReference>
<feature type="binding site" description="in other chain" evidence="9">
    <location>
        <position position="300"/>
    </location>
    <ligand>
        <name>K(+)</name>
        <dbReference type="ChEBI" id="CHEBI:29103"/>
        <note>ligand shared between two tetrameric partners</note>
    </ligand>
</feature>
<keyword evidence="6" id="KW-0560">Oxidoreductase</keyword>
<reference evidence="12 13" key="1">
    <citation type="submission" date="2019-04" db="EMBL/GenBank/DDBJ databases">
        <authorList>
            <person name="Li Y."/>
            <person name="Wang J."/>
        </authorList>
    </citation>
    <scope>NUCLEOTIDE SEQUENCE [LARGE SCALE GENOMIC DNA]</scope>
    <source>
        <strain evidence="12 13">DSM 14668</strain>
    </source>
</reference>
<protein>
    <recommendedName>
        <fullName evidence="2">GMP reductase</fullName>
        <ecNumber evidence="1">1.7.1.7</ecNumber>
    </recommendedName>
</protein>
<gene>
    <name evidence="12" type="ORF">E8A74_15490</name>
</gene>
<dbReference type="GO" id="GO:0003938">
    <property type="term" value="F:IMP dehydrogenase activity"/>
    <property type="evidence" value="ECO:0007669"/>
    <property type="project" value="InterPro"/>
</dbReference>
<comment type="caution">
    <text evidence="12">The sequence shown here is derived from an EMBL/GenBank/DDBJ whole genome shotgun (WGS) entry which is preliminary data.</text>
</comment>
<dbReference type="InterPro" id="IPR050139">
    <property type="entry name" value="GMP_reductase"/>
</dbReference>
<dbReference type="InterPro" id="IPR046342">
    <property type="entry name" value="CBS_dom_sf"/>
</dbReference>
<keyword evidence="9" id="KW-0630">Potassium</keyword>
<keyword evidence="7 10" id="KW-0129">CBS domain</keyword>
<feature type="binding site" description="in other chain" evidence="9">
    <location>
        <position position="305"/>
    </location>
    <ligand>
        <name>K(+)</name>
        <dbReference type="ChEBI" id="CHEBI:29103"/>
        <note>ligand shared between two tetrameric partners</note>
    </ligand>
</feature>
<keyword evidence="3" id="KW-0660">Purine salvage</keyword>
<evidence type="ECO:0000256" key="4">
    <source>
        <dbReference type="ARBA" id="ARBA00022737"/>
    </source>
</evidence>
<evidence type="ECO:0000259" key="11">
    <source>
        <dbReference type="PROSITE" id="PS51371"/>
    </source>
</evidence>
<evidence type="ECO:0000313" key="12">
    <source>
        <dbReference type="EMBL" id="TKD08328.1"/>
    </source>
</evidence>
<dbReference type="Pfam" id="PF00478">
    <property type="entry name" value="IMPDH"/>
    <property type="match status" value="1"/>
</dbReference>
<dbReference type="PIRSF" id="PIRSF000130">
    <property type="entry name" value="IMPDH"/>
    <property type="match status" value="1"/>
</dbReference>
<evidence type="ECO:0000256" key="9">
    <source>
        <dbReference type="PIRSR" id="PIRSR000130-4"/>
    </source>
</evidence>
<accession>A0A4U1JDZ1</accession>
<evidence type="ECO:0000256" key="5">
    <source>
        <dbReference type="ARBA" id="ARBA00022857"/>
    </source>
</evidence>
<evidence type="ECO:0000256" key="7">
    <source>
        <dbReference type="ARBA" id="ARBA00023122"/>
    </source>
</evidence>
<dbReference type="PANTHER" id="PTHR43170:SF5">
    <property type="entry name" value="GMP REDUCTASE"/>
    <property type="match status" value="1"/>
</dbReference>
<dbReference type="OrthoDB" id="9805398at2"/>
<evidence type="ECO:0000313" key="13">
    <source>
        <dbReference type="Proteomes" id="UP000309215"/>
    </source>
</evidence>
<dbReference type="SMART" id="SM01240">
    <property type="entry name" value="IMPDH"/>
    <property type="match status" value="1"/>
</dbReference>
<evidence type="ECO:0000256" key="6">
    <source>
        <dbReference type="ARBA" id="ARBA00023002"/>
    </source>
</evidence>
<dbReference type="InterPro" id="IPR013785">
    <property type="entry name" value="Aldolase_TIM"/>
</dbReference>
<keyword evidence="13" id="KW-1185">Reference proteome</keyword>
<feature type="binding site" description="in other chain" evidence="9">
    <location>
        <position position="302"/>
    </location>
    <ligand>
        <name>K(+)</name>
        <dbReference type="ChEBI" id="CHEBI:29103"/>
        <note>ligand shared between two tetrameric partners</note>
    </ligand>
</feature>
<dbReference type="CDD" id="cd00381">
    <property type="entry name" value="IMPDH"/>
    <property type="match status" value="1"/>
</dbReference>
<dbReference type="RefSeq" id="WP_136929788.1">
    <property type="nucleotide sequence ID" value="NZ_SSMQ01000014.1"/>
</dbReference>
<sequence>MRFLHPERDENLELALEDVFLTPGYFEGVSRLDVDLRPVDFPGGSHPIVSANMNAVTGKRMAETMARFGGLGVLPQDMALDTTERIVGHIKSADPRYDTPLVVSPRESLRDVQGIIRKRSHDMVVVVDDERRVLGIVTHADLRDRDQYTPASALMSSRLVTIAAGTPNRDAFLLMEEARVKAVPVLDAQGKLVGVLTRDDAVRLELLRPSLSGRGELMVAAAVGISANAPEFARRLVDIGVSAIVLDTAHGHQRRMIDAIRAVRKAIGSAVPLVAGNVCTAEGTRDLLEAGADIVKVNVGPGAMCTTRMQTGAGRPTFSSVLACAREAHAHGKHVWADGGVKYPRDVALYLAAGASRVMVGTALAGTYESPGDVKEDREGALYKENYGMASARAVHDRTADIDPFERAKKSFFREGISTSRIYIQEGKESVGALLIDMITGVQSACTYAGARSLPALHEKAVIGVQTLAGYGEGKPHGAVRR</sequence>
<dbReference type="InterPro" id="IPR001093">
    <property type="entry name" value="IMP_DH_GMPRt"/>
</dbReference>
<dbReference type="SUPFAM" id="SSF51412">
    <property type="entry name" value="Inosine monophosphate dehydrogenase (IMPDH)"/>
    <property type="match status" value="1"/>
</dbReference>
<organism evidence="12 13">
    <name type="scientific">Polyangium fumosum</name>
    <dbReference type="NCBI Taxonomy" id="889272"/>
    <lineage>
        <taxon>Bacteria</taxon>
        <taxon>Pseudomonadati</taxon>
        <taxon>Myxococcota</taxon>
        <taxon>Polyangia</taxon>
        <taxon>Polyangiales</taxon>
        <taxon>Polyangiaceae</taxon>
        <taxon>Polyangium</taxon>
    </lineage>
</organism>
<dbReference type="NCBIfam" id="TIGR01303">
    <property type="entry name" value="IMP_DH_rel_1"/>
    <property type="match status" value="1"/>
</dbReference>
<evidence type="ECO:0000256" key="2">
    <source>
        <dbReference type="ARBA" id="ARBA00015800"/>
    </source>
</evidence>
<dbReference type="GO" id="GO:0003920">
    <property type="term" value="F:GMP reductase activity"/>
    <property type="evidence" value="ECO:0007669"/>
    <property type="project" value="UniProtKB-EC"/>
</dbReference>
<dbReference type="GO" id="GO:0006166">
    <property type="term" value="P:purine ribonucleoside salvage"/>
    <property type="evidence" value="ECO:0007669"/>
    <property type="project" value="UniProtKB-KW"/>
</dbReference>
<dbReference type="InterPro" id="IPR000644">
    <property type="entry name" value="CBS_dom"/>
</dbReference>
<proteinExistence type="predicted"/>
<feature type="binding site" evidence="8">
    <location>
        <begin position="247"/>
        <end position="249"/>
    </location>
    <ligand>
        <name>NAD(+)</name>
        <dbReference type="ChEBI" id="CHEBI:57540"/>
    </ligand>
</feature>
<evidence type="ECO:0000256" key="8">
    <source>
        <dbReference type="PIRSR" id="PIRSR000130-3"/>
    </source>
</evidence>